<dbReference type="InterPro" id="IPR018771">
    <property type="entry name" value="PocR_dom"/>
</dbReference>
<dbReference type="GO" id="GO:0043565">
    <property type="term" value="F:sequence-specific DNA binding"/>
    <property type="evidence" value="ECO:0007669"/>
    <property type="project" value="InterPro"/>
</dbReference>
<name>A0A4P6M799_9FIRM</name>
<proteinExistence type="predicted"/>
<dbReference type="Pfam" id="PF10114">
    <property type="entry name" value="PocR"/>
    <property type="match status" value="1"/>
</dbReference>
<keyword evidence="2" id="KW-0238">DNA-binding</keyword>
<feature type="domain" description="HTH araC/xylS-type" evidence="4">
    <location>
        <begin position="329"/>
        <end position="427"/>
    </location>
</feature>
<keyword evidence="3" id="KW-0804">Transcription</keyword>
<dbReference type="InterPro" id="IPR020449">
    <property type="entry name" value="Tscrpt_reg_AraC-type_HTH"/>
</dbReference>
<sequence length="429" mass="50649">MAEGYEHSEEKAHLEEKDHLEEMLDNFAKATELGIIAVNTYGEVFLASKDYYECTYCRQVQNTEAGKAHCRRTYKKACRQAFMWKEPYFFVCHAGLVMWAVPIYADGTEVGAVMCGQVLLWEPDHIFHQDAEKFCGSVEERAEMERNIKKLRVISADQCQSSANLLQVMMQYLSKTQNAIFMDQKNLLSWRDAMTTRIEERKKTLENEKFDWSVYLKREKRYLQYVRMADKDKIQNMLEMLFTDMEILCSYDKTLVKSALHDFMAVTARAIVEAGADSEVVMNGVKHYRQDMKHVENIEEMMELTYRMLNRWFDSIYLLGTDDHISVMKTVREYIEENYNRKITLDDICGHVFLSRSYLCTLFRQKTGGTINDYILRVRIEKSIELMRNRELSIKEIMRQCGFESQSYYTKTFRRLIGVNPGQYRNKFL</sequence>
<reference evidence="5 6" key="1">
    <citation type="submission" date="2019-01" db="EMBL/GenBank/DDBJ databases">
        <title>PMF-metabolizing Aryl O-demethylase.</title>
        <authorList>
            <person name="Kim M."/>
        </authorList>
    </citation>
    <scope>NUCLEOTIDE SEQUENCE [LARGE SCALE GENOMIC DNA]</scope>
    <source>
        <strain evidence="5 6">PMF1</strain>
    </source>
</reference>
<evidence type="ECO:0000256" key="1">
    <source>
        <dbReference type="ARBA" id="ARBA00023015"/>
    </source>
</evidence>
<dbReference type="RefSeq" id="WP_130182661.1">
    <property type="nucleotide sequence ID" value="NZ_CP035945.1"/>
</dbReference>
<evidence type="ECO:0000256" key="3">
    <source>
        <dbReference type="ARBA" id="ARBA00023163"/>
    </source>
</evidence>
<dbReference type="Pfam" id="PF12833">
    <property type="entry name" value="HTH_18"/>
    <property type="match status" value="1"/>
</dbReference>
<dbReference type="PANTHER" id="PTHR43280">
    <property type="entry name" value="ARAC-FAMILY TRANSCRIPTIONAL REGULATOR"/>
    <property type="match status" value="1"/>
</dbReference>
<dbReference type="InterPro" id="IPR009057">
    <property type="entry name" value="Homeodomain-like_sf"/>
</dbReference>
<dbReference type="AlphaFoldDB" id="A0A4P6M799"/>
<dbReference type="InterPro" id="IPR018060">
    <property type="entry name" value="HTH_AraC"/>
</dbReference>
<evidence type="ECO:0000313" key="6">
    <source>
        <dbReference type="Proteomes" id="UP000289794"/>
    </source>
</evidence>
<evidence type="ECO:0000256" key="2">
    <source>
        <dbReference type="ARBA" id="ARBA00023125"/>
    </source>
</evidence>
<keyword evidence="1" id="KW-0805">Transcription regulation</keyword>
<protein>
    <submittedName>
        <fullName evidence="5">HTH-type transcriptional activator RhaR</fullName>
    </submittedName>
</protein>
<dbReference type="SMART" id="SM00342">
    <property type="entry name" value="HTH_ARAC"/>
    <property type="match status" value="1"/>
</dbReference>
<accession>A0A4P6M799</accession>
<dbReference type="PANTHER" id="PTHR43280:SF2">
    <property type="entry name" value="HTH-TYPE TRANSCRIPTIONAL REGULATOR EXSA"/>
    <property type="match status" value="1"/>
</dbReference>
<evidence type="ECO:0000313" key="5">
    <source>
        <dbReference type="EMBL" id="QBE99660.1"/>
    </source>
</evidence>
<dbReference type="PROSITE" id="PS01124">
    <property type="entry name" value="HTH_ARAC_FAMILY_2"/>
    <property type="match status" value="1"/>
</dbReference>
<dbReference type="PRINTS" id="PR00032">
    <property type="entry name" value="HTHARAC"/>
</dbReference>
<dbReference type="Proteomes" id="UP000289794">
    <property type="component" value="Chromosome"/>
</dbReference>
<gene>
    <name evidence="5" type="primary">rhaR_8</name>
    <name evidence="5" type="ORF">PMF13cell1_05239</name>
</gene>
<dbReference type="KEGG" id="bpro:PMF13cell1_05239"/>
<evidence type="ECO:0000259" key="4">
    <source>
        <dbReference type="PROSITE" id="PS01124"/>
    </source>
</evidence>
<dbReference type="GO" id="GO:0003700">
    <property type="term" value="F:DNA-binding transcription factor activity"/>
    <property type="evidence" value="ECO:0007669"/>
    <property type="project" value="InterPro"/>
</dbReference>
<organism evidence="5 6">
    <name type="scientific">Blautia producta</name>
    <dbReference type="NCBI Taxonomy" id="33035"/>
    <lineage>
        <taxon>Bacteria</taxon>
        <taxon>Bacillati</taxon>
        <taxon>Bacillota</taxon>
        <taxon>Clostridia</taxon>
        <taxon>Lachnospirales</taxon>
        <taxon>Lachnospiraceae</taxon>
        <taxon>Blautia</taxon>
    </lineage>
</organism>
<dbReference type="SUPFAM" id="SSF46689">
    <property type="entry name" value="Homeodomain-like"/>
    <property type="match status" value="2"/>
</dbReference>
<dbReference type="Gene3D" id="1.10.10.60">
    <property type="entry name" value="Homeodomain-like"/>
    <property type="match status" value="2"/>
</dbReference>
<dbReference type="EMBL" id="CP035945">
    <property type="protein sequence ID" value="QBE99660.1"/>
    <property type="molecule type" value="Genomic_DNA"/>
</dbReference>